<dbReference type="InterPro" id="IPR002000">
    <property type="entry name" value="Lysosome-assoc_membr_glycop"/>
</dbReference>
<evidence type="ECO:0000313" key="8">
    <source>
        <dbReference type="EMBL" id="OPL20884.1"/>
    </source>
</evidence>
<feature type="region of interest" description="Disordered" evidence="7">
    <location>
        <begin position="164"/>
        <end position="244"/>
    </location>
</feature>
<dbReference type="GO" id="GO:0031902">
    <property type="term" value="C:late endosome membrane"/>
    <property type="evidence" value="ECO:0007669"/>
    <property type="project" value="TreeGrafter"/>
</dbReference>
<dbReference type="GO" id="GO:0005886">
    <property type="term" value="C:plasma membrane"/>
    <property type="evidence" value="ECO:0007669"/>
    <property type="project" value="TreeGrafter"/>
</dbReference>
<keyword evidence="2" id="KW-0812">Transmembrane</keyword>
<keyword evidence="3" id="KW-0732">Signal</keyword>
<evidence type="ECO:0000256" key="3">
    <source>
        <dbReference type="ARBA" id="ARBA00022729"/>
    </source>
</evidence>
<keyword evidence="6" id="KW-0325">Glycoprotein</keyword>
<dbReference type="Gene3D" id="2.40.160.110">
    <property type="match status" value="1"/>
</dbReference>
<name>A0A409V761_MYTGA</name>
<feature type="compositionally biased region" description="Pro residues" evidence="7">
    <location>
        <begin position="184"/>
        <end position="193"/>
    </location>
</feature>
<evidence type="ECO:0000256" key="4">
    <source>
        <dbReference type="ARBA" id="ARBA00022989"/>
    </source>
</evidence>
<accession>A0A409V761</accession>
<dbReference type="GO" id="GO:0072594">
    <property type="term" value="P:establishment of protein localization to organelle"/>
    <property type="evidence" value="ECO:0007669"/>
    <property type="project" value="TreeGrafter"/>
</dbReference>
<comment type="subcellular location">
    <subcellularLocation>
        <location evidence="1">Cell membrane</location>
        <topology evidence="1">Single-pass type I membrane protein</topology>
    </subcellularLocation>
</comment>
<evidence type="ECO:0000256" key="5">
    <source>
        <dbReference type="ARBA" id="ARBA00023136"/>
    </source>
</evidence>
<proteinExistence type="predicted"/>
<dbReference type="GO" id="GO:0005765">
    <property type="term" value="C:lysosomal membrane"/>
    <property type="evidence" value="ECO:0007669"/>
    <property type="project" value="TreeGrafter"/>
</dbReference>
<evidence type="ECO:0000256" key="6">
    <source>
        <dbReference type="ARBA" id="ARBA00023180"/>
    </source>
</evidence>
<dbReference type="PANTHER" id="PTHR11506">
    <property type="entry name" value="LYSOSOME-ASSOCIATED MEMBRANE GLYCOPROTEIN"/>
    <property type="match status" value="1"/>
</dbReference>
<evidence type="ECO:0000256" key="2">
    <source>
        <dbReference type="ARBA" id="ARBA00022692"/>
    </source>
</evidence>
<keyword evidence="9" id="KW-1185">Reference proteome</keyword>
<protein>
    <submittedName>
        <fullName evidence="8">Uncharacterized protein</fullName>
    </submittedName>
</protein>
<feature type="compositionally biased region" description="Low complexity" evidence="7">
    <location>
        <begin position="194"/>
        <end position="216"/>
    </location>
</feature>
<evidence type="ECO:0000256" key="1">
    <source>
        <dbReference type="ARBA" id="ARBA00004251"/>
    </source>
</evidence>
<dbReference type="PANTHER" id="PTHR11506:SF35">
    <property type="entry name" value="LYSOSOME-ASSOCIATED MEMBRANE GLYCOPROTEIN 5"/>
    <property type="match status" value="1"/>
</dbReference>
<dbReference type="Proteomes" id="UP000266721">
    <property type="component" value="Unassembled WGS sequence"/>
</dbReference>
<feature type="compositionally biased region" description="Polar residues" evidence="7">
    <location>
        <begin position="164"/>
        <end position="173"/>
    </location>
</feature>
<evidence type="ECO:0000313" key="9">
    <source>
        <dbReference type="Proteomes" id="UP000266721"/>
    </source>
</evidence>
<reference evidence="8 9" key="1">
    <citation type="journal article" date="2016" name="PLoS ONE">
        <title>A First Insight into the Genome of the Filter-Feeder Mussel Mytilus galloprovincialis.</title>
        <authorList>
            <person name="Murgarella M."/>
            <person name="Puiu D."/>
            <person name="Novoa B."/>
            <person name="Figueras A."/>
            <person name="Posada D."/>
            <person name="Canchaya C."/>
        </authorList>
    </citation>
    <scope>NUCLEOTIDE SEQUENCE [LARGE SCALE GENOMIC DNA]</scope>
    <source>
        <tissue evidence="8">Muscle</tissue>
    </source>
</reference>
<feature type="compositionally biased region" description="Low complexity" evidence="7">
    <location>
        <begin position="223"/>
        <end position="235"/>
    </location>
</feature>
<dbReference type="AlphaFoldDB" id="A0A409V761"/>
<dbReference type="EMBL" id="KV598489">
    <property type="protein sequence ID" value="OPL20884.1"/>
    <property type="molecule type" value="Genomic_DNA"/>
</dbReference>
<sequence length="277" mass="29093">LNGLKQTWQIMNVSSEMKAESTLDGGALGGGECKETVSSVDLTFASGVKGNLDFKFTLGADSNVIMDLTLTFMPDSIFSNGDNVPKTATTVSSTKLSTMTASYTCIAPRVIKFNPVEGKDGEVYDFSMTISDVKIQAFNVTGTSYSPAEDCTAIDGLTTEAAMTSQPPVQTTEKNNETTSEAPTVPPTEPTTKPPTNESTSEAPVVTTQPTTKPPTNESTLEAPVTTPAKPTTPAQPVYPTPAPGAPDVNTYKAANVNGTCLMFKAGIEFTLPVLVN</sequence>
<organism evidence="8 9">
    <name type="scientific">Mytilus galloprovincialis</name>
    <name type="common">Mediterranean mussel</name>
    <dbReference type="NCBI Taxonomy" id="29158"/>
    <lineage>
        <taxon>Eukaryota</taxon>
        <taxon>Metazoa</taxon>
        <taxon>Spiralia</taxon>
        <taxon>Lophotrochozoa</taxon>
        <taxon>Mollusca</taxon>
        <taxon>Bivalvia</taxon>
        <taxon>Autobranchia</taxon>
        <taxon>Pteriomorphia</taxon>
        <taxon>Mytilida</taxon>
        <taxon>Mytiloidea</taxon>
        <taxon>Mytilidae</taxon>
        <taxon>Mytilinae</taxon>
        <taxon>Mytilus</taxon>
    </lineage>
</organism>
<evidence type="ECO:0000256" key="7">
    <source>
        <dbReference type="SAM" id="MobiDB-lite"/>
    </source>
</evidence>
<keyword evidence="4" id="KW-1133">Transmembrane helix</keyword>
<feature type="non-terminal residue" evidence="8">
    <location>
        <position position="1"/>
    </location>
</feature>
<keyword evidence="5" id="KW-0472">Membrane</keyword>
<feature type="non-terminal residue" evidence="8">
    <location>
        <position position="277"/>
    </location>
</feature>
<gene>
    <name evidence="8" type="ORF">AM593_01402</name>
</gene>